<dbReference type="PANTHER" id="PTHR43806:SF65">
    <property type="entry name" value="SERINE PROTEASE APRX"/>
    <property type="match status" value="1"/>
</dbReference>
<evidence type="ECO:0000259" key="12">
    <source>
        <dbReference type="Pfam" id="PF02225"/>
    </source>
</evidence>
<sequence length="743" mass="80705">MKKTIILLLILCFAAAAKTSSNSYSYPDRPPIPEDSGTAMEKRILIVKPAEWLSFKAKLKSQFPRIGIRHVYTEVFKGVSVEGSLADLTRLSAQPEVEDLGPVTTYNTESQSHVSFVGGDKVRSLFDSKNQRLTGKGVKVGVIDTGMDYLHPDLRRNYAGGYDVVDDDRDPMETRGSADLATIHGTHVAGIIAANGKIKGIAPEASLYIYRALGPGGIGTSEWIIAAIDRAVKDKVDVLNLSLGNDVNGPDWPTSLALNKAVEKGVIAVAASGNSGPGKWTLGSPGTAEKAISVGASTPPMKGYKLLMDDAAEPIRLIPFQGAAEWRPFRGLEISDAGFGRENEFTKDVKGKLVLVQRGKIPFSDKAASAESRGAAAILVYNNEKGSFAGSMKNIGIPAASLSRQDGIKLRKSLRLRASILQIKEEDTLASFSSRGPVTGSWEIKPDLVAPGVAIMSTVPDKKYKPLQGTSMAAPLVAGAAALIRQAHPDWSPEEVKAALMNTAKPLKDSQSRLYEPIGQGAGRMDAWRAVKSEVLAVPGSLVFSQFSSGGRRSSHKAKIRLVNHSPKTKKFVFSYPARAQGITWHIPAAQYVNPRSSKEVEIELEGTPMHLSDGTHQGRLDVTAGSERFSIPYLYMMNEPDYPRLMGFEFHPGKEPGTSEYEVYLPGGADEIGIALYEPASYHFIGYLDWKKHVGKGRLKRVLKNRDLNIREGTYKALIFAKKGKVEDVIETSLTIDFRSQR</sequence>
<dbReference type="InterPro" id="IPR046450">
    <property type="entry name" value="PA_dom_sf"/>
</dbReference>
<keyword evidence="7 8" id="KW-0720">Serine protease</keyword>
<dbReference type="RefSeq" id="WP_211561572.1">
    <property type="nucleotide sequence ID" value="NZ_JAGVRK010000001.1"/>
</dbReference>
<gene>
    <name evidence="13" type="ORF">J9317_19120</name>
</gene>
<feature type="active site" description="Charge relay system" evidence="8">
    <location>
        <position position="184"/>
    </location>
</feature>
<evidence type="ECO:0000256" key="2">
    <source>
        <dbReference type="ARBA" id="ARBA00022512"/>
    </source>
</evidence>
<dbReference type="CDD" id="cd07474">
    <property type="entry name" value="Peptidases_S8_subtilisin_Vpr-like"/>
    <property type="match status" value="1"/>
</dbReference>
<dbReference type="Pfam" id="PF02225">
    <property type="entry name" value="PA"/>
    <property type="match status" value="1"/>
</dbReference>
<dbReference type="PRINTS" id="PR00723">
    <property type="entry name" value="SUBTILISIN"/>
</dbReference>
<dbReference type="CDD" id="cd02133">
    <property type="entry name" value="PA_C5a_like"/>
    <property type="match status" value="1"/>
</dbReference>
<keyword evidence="2" id="KW-0134">Cell wall</keyword>
<dbReference type="InterPro" id="IPR000209">
    <property type="entry name" value="Peptidase_S8/S53_dom"/>
</dbReference>
<evidence type="ECO:0000259" key="11">
    <source>
        <dbReference type="Pfam" id="PF00082"/>
    </source>
</evidence>
<dbReference type="InterPro" id="IPR050131">
    <property type="entry name" value="Peptidase_S8_subtilisin-like"/>
</dbReference>
<dbReference type="PROSITE" id="PS00137">
    <property type="entry name" value="SUBTILASE_HIS"/>
    <property type="match status" value="1"/>
</dbReference>
<dbReference type="PROSITE" id="PS00138">
    <property type="entry name" value="SUBTILASE_SER"/>
    <property type="match status" value="1"/>
</dbReference>
<proteinExistence type="inferred from homology"/>
<evidence type="ECO:0000256" key="8">
    <source>
        <dbReference type="PROSITE-ProRule" id="PRU01240"/>
    </source>
</evidence>
<dbReference type="SUPFAM" id="SSF52743">
    <property type="entry name" value="Subtilisin-like"/>
    <property type="match status" value="1"/>
</dbReference>
<feature type="signal peptide" evidence="10">
    <location>
        <begin position="1"/>
        <end position="23"/>
    </location>
</feature>
<dbReference type="InterPro" id="IPR034213">
    <property type="entry name" value="S8_Vpr-like"/>
</dbReference>
<comment type="caution">
    <text evidence="13">The sequence shown here is derived from an EMBL/GenBank/DDBJ whole genome shotgun (WGS) entry which is preliminary data.</text>
</comment>
<name>A0ABS5LJF7_9BACI</name>
<accession>A0ABS5LJF7</accession>
<dbReference type="InterPro" id="IPR023827">
    <property type="entry name" value="Peptidase_S8_Asp-AS"/>
</dbReference>
<dbReference type="PROSITE" id="PS51892">
    <property type="entry name" value="SUBTILASE"/>
    <property type="match status" value="1"/>
</dbReference>
<dbReference type="Pfam" id="PF00082">
    <property type="entry name" value="Peptidase_S8"/>
    <property type="match status" value="1"/>
</dbReference>
<dbReference type="Proteomes" id="UP000682403">
    <property type="component" value="Unassembled WGS sequence"/>
</dbReference>
<organism evidence="13 14">
    <name type="scientific">Metabacillus flavus</name>
    <dbReference type="NCBI Taxonomy" id="2823519"/>
    <lineage>
        <taxon>Bacteria</taxon>
        <taxon>Bacillati</taxon>
        <taxon>Bacillota</taxon>
        <taxon>Bacilli</taxon>
        <taxon>Bacillales</taxon>
        <taxon>Bacillaceae</taxon>
        <taxon>Metabacillus</taxon>
    </lineage>
</organism>
<dbReference type="InterPro" id="IPR023828">
    <property type="entry name" value="Peptidase_S8_Ser-AS"/>
</dbReference>
<feature type="active site" description="Charge relay system" evidence="8">
    <location>
        <position position="471"/>
    </location>
</feature>
<keyword evidence="5 10" id="KW-0732">Signal</keyword>
<evidence type="ECO:0000256" key="10">
    <source>
        <dbReference type="SAM" id="SignalP"/>
    </source>
</evidence>
<dbReference type="InterPro" id="IPR015500">
    <property type="entry name" value="Peptidase_S8_subtilisin-rel"/>
</dbReference>
<evidence type="ECO:0000256" key="1">
    <source>
        <dbReference type="ARBA" id="ARBA00011073"/>
    </source>
</evidence>
<evidence type="ECO:0000256" key="5">
    <source>
        <dbReference type="ARBA" id="ARBA00022729"/>
    </source>
</evidence>
<comment type="similarity">
    <text evidence="1 8 9">Belongs to the peptidase S8 family.</text>
</comment>
<feature type="active site" description="Charge relay system" evidence="8">
    <location>
        <position position="144"/>
    </location>
</feature>
<dbReference type="PROSITE" id="PS00136">
    <property type="entry name" value="SUBTILASE_ASP"/>
    <property type="match status" value="1"/>
</dbReference>
<dbReference type="Gene3D" id="3.50.30.30">
    <property type="match status" value="1"/>
</dbReference>
<dbReference type="InterPro" id="IPR022398">
    <property type="entry name" value="Peptidase_S8_His-AS"/>
</dbReference>
<dbReference type="PANTHER" id="PTHR43806">
    <property type="entry name" value="PEPTIDASE S8"/>
    <property type="match status" value="1"/>
</dbReference>
<feature type="domain" description="PA" evidence="12">
    <location>
        <begin position="337"/>
        <end position="409"/>
    </location>
</feature>
<evidence type="ECO:0000256" key="3">
    <source>
        <dbReference type="ARBA" id="ARBA00022525"/>
    </source>
</evidence>
<dbReference type="Gene3D" id="3.40.50.200">
    <property type="entry name" value="Peptidase S8/S53 domain"/>
    <property type="match status" value="1"/>
</dbReference>
<keyword evidence="3" id="KW-0964">Secreted</keyword>
<keyword evidence="14" id="KW-1185">Reference proteome</keyword>
<dbReference type="InterPro" id="IPR003137">
    <property type="entry name" value="PA_domain"/>
</dbReference>
<protein>
    <submittedName>
        <fullName evidence="13">S8 family serine peptidase</fullName>
    </submittedName>
</protein>
<evidence type="ECO:0000256" key="7">
    <source>
        <dbReference type="ARBA" id="ARBA00022825"/>
    </source>
</evidence>
<evidence type="ECO:0000313" key="14">
    <source>
        <dbReference type="Proteomes" id="UP000682403"/>
    </source>
</evidence>
<evidence type="ECO:0000256" key="4">
    <source>
        <dbReference type="ARBA" id="ARBA00022670"/>
    </source>
</evidence>
<feature type="chain" id="PRO_5045599907" evidence="10">
    <location>
        <begin position="24"/>
        <end position="743"/>
    </location>
</feature>
<keyword evidence="4 8" id="KW-0645">Protease</keyword>
<dbReference type="InterPro" id="IPR036852">
    <property type="entry name" value="Peptidase_S8/S53_dom_sf"/>
</dbReference>
<dbReference type="EMBL" id="JAGVRK010000001">
    <property type="protein sequence ID" value="MBS2970857.1"/>
    <property type="molecule type" value="Genomic_DNA"/>
</dbReference>
<reference evidence="13 14" key="1">
    <citation type="submission" date="2021-04" db="EMBL/GenBank/DDBJ databases">
        <title>Metabacillus sp. strain KIGAM252 whole genome sequence.</title>
        <authorList>
            <person name="Seo M.-J."/>
            <person name="Cho E.-S."/>
            <person name="Hwang C.Y."/>
            <person name="Yoon D.J."/>
        </authorList>
    </citation>
    <scope>NUCLEOTIDE SEQUENCE [LARGE SCALE GENOMIC DNA]</scope>
    <source>
        <strain evidence="13 14">KIGAM252</strain>
    </source>
</reference>
<evidence type="ECO:0000256" key="6">
    <source>
        <dbReference type="ARBA" id="ARBA00022801"/>
    </source>
</evidence>
<keyword evidence="6 8" id="KW-0378">Hydrolase</keyword>
<feature type="domain" description="Peptidase S8/S53" evidence="11">
    <location>
        <begin position="135"/>
        <end position="509"/>
    </location>
</feature>
<evidence type="ECO:0000313" key="13">
    <source>
        <dbReference type="EMBL" id="MBS2970857.1"/>
    </source>
</evidence>
<dbReference type="SUPFAM" id="SSF52025">
    <property type="entry name" value="PA domain"/>
    <property type="match status" value="1"/>
</dbReference>
<evidence type="ECO:0000256" key="9">
    <source>
        <dbReference type="RuleBase" id="RU003355"/>
    </source>
</evidence>